<dbReference type="EMBL" id="CP000804">
    <property type="protein sequence ID" value="ABU57489.1"/>
    <property type="molecule type" value="Genomic_DNA"/>
</dbReference>
<proteinExistence type="predicted"/>
<evidence type="ECO:0008006" key="4">
    <source>
        <dbReference type="Google" id="ProtNLM"/>
    </source>
</evidence>
<evidence type="ECO:0000256" key="1">
    <source>
        <dbReference type="SAM" id="Phobius"/>
    </source>
</evidence>
<gene>
    <name evidence="2" type="ordered locus">Rcas_1394</name>
</gene>
<keyword evidence="1" id="KW-0472">Membrane</keyword>
<dbReference type="AlphaFoldDB" id="A7NJ23"/>
<keyword evidence="1" id="KW-0812">Transmembrane</keyword>
<evidence type="ECO:0000313" key="2">
    <source>
        <dbReference type="EMBL" id="ABU57489.1"/>
    </source>
</evidence>
<dbReference type="Proteomes" id="UP000000263">
    <property type="component" value="Chromosome"/>
</dbReference>
<dbReference type="STRING" id="383372.Rcas_1394"/>
<keyword evidence="3" id="KW-1185">Reference proteome</keyword>
<accession>A7NJ23</accession>
<dbReference type="HOGENOM" id="CLU_626820_0_0_0"/>
<dbReference type="SUPFAM" id="SSF63829">
    <property type="entry name" value="Calcium-dependent phosphotriesterase"/>
    <property type="match status" value="1"/>
</dbReference>
<reference evidence="2 3" key="1">
    <citation type="submission" date="2007-08" db="EMBL/GenBank/DDBJ databases">
        <title>Complete sequence of Roseiflexus castenholzii DSM 13941.</title>
        <authorList>
            <consortium name="US DOE Joint Genome Institute"/>
            <person name="Copeland A."/>
            <person name="Lucas S."/>
            <person name="Lapidus A."/>
            <person name="Barry K."/>
            <person name="Glavina del Rio T."/>
            <person name="Dalin E."/>
            <person name="Tice H."/>
            <person name="Pitluck S."/>
            <person name="Thompson L.S."/>
            <person name="Brettin T."/>
            <person name="Bruce D."/>
            <person name="Detter J.C."/>
            <person name="Han C."/>
            <person name="Tapia R."/>
            <person name="Schmutz J."/>
            <person name="Larimer F."/>
            <person name="Land M."/>
            <person name="Hauser L."/>
            <person name="Kyrpides N."/>
            <person name="Mikhailova N."/>
            <person name="Bryant D.A."/>
            <person name="Hanada S."/>
            <person name="Tsukatani Y."/>
            <person name="Richardson P."/>
        </authorList>
    </citation>
    <scope>NUCLEOTIDE SEQUENCE [LARGE SCALE GENOMIC DNA]</scope>
    <source>
        <strain evidence="3">DSM 13941 / HLO8</strain>
    </source>
</reference>
<keyword evidence="1" id="KW-1133">Transmembrane helix</keyword>
<name>A7NJ23_ROSCS</name>
<dbReference type="OrthoDB" id="146463at2"/>
<dbReference type="RefSeq" id="WP_012119918.1">
    <property type="nucleotide sequence ID" value="NC_009767.1"/>
</dbReference>
<feature type="transmembrane region" description="Helical" evidence="1">
    <location>
        <begin position="21"/>
        <end position="47"/>
    </location>
</feature>
<organism evidence="2 3">
    <name type="scientific">Roseiflexus castenholzii (strain DSM 13941 / HLO8)</name>
    <dbReference type="NCBI Taxonomy" id="383372"/>
    <lineage>
        <taxon>Bacteria</taxon>
        <taxon>Bacillati</taxon>
        <taxon>Chloroflexota</taxon>
        <taxon>Chloroflexia</taxon>
        <taxon>Chloroflexales</taxon>
        <taxon>Roseiflexineae</taxon>
        <taxon>Roseiflexaceae</taxon>
        <taxon>Roseiflexus</taxon>
    </lineage>
</organism>
<dbReference type="eggNOG" id="COG3794">
    <property type="taxonomic scope" value="Bacteria"/>
</dbReference>
<protein>
    <recommendedName>
        <fullName evidence="4">PEGA domain-containing protein</fullName>
    </recommendedName>
</protein>
<sequence length="437" mass="47565">MIVAGYRINLDALLARVVYRWHWTIVFTALAIGILIGIASGIVPPFWRGRAELRVQAAPEARITVDGRPWNGDIYAGTHTVAATLPDGRRSWVHLTLQSGETVSLDLPRGLPAPQVRRMPSAAPGMQIASVWRAGDSWRVQSIAPSLPKAEVKESEWDAPVTQTVAVGVSGVERLTTIDAYRGRADVLTVRGTRYEAVYEPAQPGNHVDNRVVVRGWEQITATVVGNVSLVRFAPDGRALLLAERTIAGEQIRYMTPDAPPVTVVALPGEIMGVAWHPSGEVVLIASRDGDQRALTLARLRPTPVAAVVAEPATDGLPPYAWGDDEVIWIAPDDEGFPQLWSATLDTLLPEYQMRLDARAMTRLANGTLRIVMLQSSTVVIGRLDGGRFIGEATLAGVPANADLIGEWYDDELLLRSGNDAWLITIMEGETYERTAD</sequence>
<evidence type="ECO:0000313" key="3">
    <source>
        <dbReference type="Proteomes" id="UP000000263"/>
    </source>
</evidence>
<dbReference type="KEGG" id="rca:Rcas_1394"/>